<dbReference type="PANTHER" id="PTHR10900:SF77">
    <property type="entry name" value="FI19380P1"/>
    <property type="match status" value="1"/>
</dbReference>
<dbReference type="AlphaFoldDB" id="A0A835YLX6"/>
<feature type="compositionally biased region" description="Low complexity" evidence="1">
    <location>
        <begin position="710"/>
        <end position="725"/>
    </location>
</feature>
<feature type="compositionally biased region" description="Pro residues" evidence="1">
    <location>
        <begin position="137"/>
        <end position="166"/>
    </location>
</feature>
<dbReference type="InterPro" id="IPR050904">
    <property type="entry name" value="Adhesion/Biosynth-related"/>
</dbReference>
<dbReference type="Proteomes" id="UP000612055">
    <property type="component" value="Unassembled WGS sequence"/>
</dbReference>
<evidence type="ECO:0000259" key="2">
    <source>
        <dbReference type="PROSITE" id="PS50213"/>
    </source>
</evidence>
<feature type="domain" description="FAS1" evidence="2">
    <location>
        <begin position="169"/>
        <end position="313"/>
    </location>
</feature>
<keyword evidence="4" id="KW-1185">Reference proteome</keyword>
<feature type="region of interest" description="Disordered" evidence="1">
    <location>
        <begin position="694"/>
        <end position="728"/>
    </location>
</feature>
<gene>
    <name evidence="3" type="ORF">HYH03_000769</name>
</gene>
<dbReference type="SMART" id="SM00554">
    <property type="entry name" value="FAS1"/>
    <property type="match status" value="3"/>
</dbReference>
<dbReference type="PROSITE" id="PS50213">
    <property type="entry name" value="FAS1"/>
    <property type="match status" value="3"/>
</dbReference>
<proteinExistence type="predicted"/>
<feature type="domain" description="FAS1" evidence="2">
    <location>
        <begin position="529"/>
        <end position="676"/>
    </location>
</feature>
<evidence type="ECO:0000313" key="3">
    <source>
        <dbReference type="EMBL" id="KAG2500945.1"/>
    </source>
</evidence>
<dbReference type="InterPro" id="IPR036378">
    <property type="entry name" value="FAS1_dom_sf"/>
</dbReference>
<dbReference type="Gene3D" id="2.30.180.10">
    <property type="entry name" value="FAS1 domain"/>
    <property type="match status" value="3"/>
</dbReference>
<reference evidence="3" key="1">
    <citation type="journal article" date="2020" name="bioRxiv">
        <title>Comparative genomics of Chlamydomonas.</title>
        <authorList>
            <person name="Craig R.J."/>
            <person name="Hasan A.R."/>
            <person name="Ness R.W."/>
            <person name="Keightley P.D."/>
        </authorList>
    </citation>
    <scope>NUCLEOTIDE SEQUENCE</scope>
    <source>
        <strain evidence="3">CCAP 11/70</strain>
    </source>
</reference>
<dbReference type="PANTHER" id="PTHR10900">
    <property type="entry name" value="PERIOSTIN-RELATED"/>
    <property type="match status" value="1"/>
</dbReference>
<feature type="domain" description="FAS1" evidence="2">
    <location>
        <begin position="3"/>
        <end position="124"/>
    </location>
</feature>
<accession>A0A835YLX6</accession>
<dbReference type="GO" id="GO:0005615">
    <property type="term" value="C:extracellular space"/>
    <property type="evidence" value="ECO:0007669"/>
    <property type="project" value="TreeGrafter"/>
</dbReference>
<name>A0A835YLX6_9CHLO</name>
<organism evidence="3 4">
    <name type="scientific">Edaphochlamys debaryana</name>
    <dbReference type="NCBI Taxonomy" id="47281"/>
    <lineage>
        <taxon>Eukaryota</taxon>
        <taxon>Viridiplantae</taxon>
        <taxon>Chlorophyta</taxon>
        <taxon>core chlorophytes</taxon>
        <taxon>Chlorophyceae</taxon>
        <taxon>CS clade</taxon>
        <taxon>Chlamydomonadales</taxon>
        <taxon>Chlamydomonadales incertae sedis</taxon>
        <taxon>Edaphochlamys</taxon>
    </lineage>
</organism>
<evidence type="ECO:0000313" key="4">
    <source>
        <dbReference type="Proteomes" id="UP000612055"/>
    </source>
</evidence>
<dbReference type="Pfam" id="PF02469">
    <property type="entry name" value="Fasciclin"/>
    <property type="match status" value="3"/>
</dbReference>
<dbReference type="InterPro" id="IPR000782">
    <property type="entry name" value="FAS1_domain"/>
</dbReference>
<sequence length="896" mass="95410">MGYDTVLDLLASRPDLSLAYMSIKNNPMLAAAASDPNAVATFFCPTNAKLAQVFMYHTIPGEAVYSYNLLGGTFETATALPGYNFTITSDDLGVRLKAIFTAATVTEPDLMGGRTVVHVIDYPLIPFPFGNMTAPMPTTPPSPELSPSPEPSPEEFPSPSPEPSPPAGYATVLDLLAARPDLSIAYSLIASIPELAGAASDPTRVATFFAPNNAGVAKFLTDKNTTLEQLQEDLSLLVLTQLFMYHTIPLESIKSYDLPNGLIEKATALPDYNLTISTDALGVMIWAIKSKAAVVEPDLTGGRTTVHIIDYILLPYAITPDPAPPPAGPDFFASPPISGDQPPNDHPLAPTVKDLLQDDVNTAAIASLIGMAGPLGREASDKDAVFTFFAPDSVAYASAYVEWEVGMRTGMYSMAMMDLWHQGRAIMADDLKNGDTISVGMNPSLPGSTLTVTILEGDVFINGLLTAATVSLLPGPGAGLARAWHGPDITEVNLMGGKAVVHILDKWPLTERTTRVFGLQGATPLADADRSVMEALVVDADVVVTTYYLFLSSFFAAVTDPAWKGTIFVPNQLAWQRLANAAPDLNLNMSDPKAGNVTKFIDEILEQHVLMGSAVPSSAITSGMSAGLGLDGSYSHTFSVMNGKVYLSSAQGTQAEVVKADMMAGAAMIHVVDRIVITDAFATKYMLNMTVPEAPPASMPSPSPPPPPMETSMPSPMQSPSAPTSNATYDSLDAALSANPDLTTSRDLERLLMKNVQTSTMLQGYLDMGYSFFAPTDSAWISYWDAQEFTLSDLEAKLTDEFDTAPILSVAYPLFVLMGAKDITKISQVTTGDIALASTLLAVGKTDGMYSLTTDKGLVIDVLSSAVIKSPGGNNYFYVVDRVIECDDCTVLSPFR</sequence>
<feature type="region of interest" description="Disordered" evidence="1">
    <location>
        <begin position="133"/>
        <end position="167"/>
    </location>
</feature>
<dbReference type="SUPFAM" id="SSF82153">
    <property type="entry name" value="FAS1 domain"/>
    <property type="match status" value="4"/>
</dbReference>
<dbReference type="EMBL" id="JAEHOE010000002">
    <property type="protein sequence ID" value="KAG2500945.1"/>
    <property type="molecule type" value="Genomic_DNA"/>
</dbReference>
<evidence type="ECO:0000256" key="1">
    <source>
        <dbReference type="SAM" id="MobiDB-lite"/>
    </source>
</evidence>
<feature type="compositionally biased region" description="Pro residues" evidence="1">
    <location>
        <begin position="694"/>
        <end position="709"/>
    </location>
</feature>
<dbReference type="OrthoDB" id="541534at2759"/>
<protein>
    <recommendedName>
        <fullName evidence="2">FAS1 domain-containing protein</fullName>
    </recommendedName>
</protein>
<comment type="caution">
    <text evidence="3">The sequence shown here is derived from an EMBL/GenBank/DDBJ whole genome shotgun (WGS) entry which is preliminary data.</text>
</comment>